<dbReference type="Gene3D" id="3.40.50.880">
    <property type="match status" value="1"/>
</dbReference>
<dbReference type="GO" id="GO:0016740">
    <property type="term" value="F:transferase activity"/>
    <property type="evidence" value="ECO:0007669"/>
    <property type="project" value="UniProtKB-KW"/>
</dbReference>
<dbReference type="InterPro" id="IPR006286">
    <property type="entry name" value="C56_PfpI-like"/>
</dbReference>
<dbReference type="PANTHER" id="PTHR42733:SF13">
    <property type="entry name" value="DJ-1_PFPI DOMAIN-CONTAINING PROTEIN"/>
    <property type="match status" value="1"/>
</dbReference>
<dbReference type="Pfam" id="PF01965">
    <property type="entry name" value="DJ-1_PfpI"/>
    <property type="match status" value="1"/>
</dbReference>
<dbReference type="InterPro" id="IPR002818">
    <property type="entry name" value="DJ-1/PfpI"/>
</dbReference>
<dbReference type="EMBL" id="RYZZ01000007">
    <property type="protein sequence ID" value="RUQ30564.1"/>
    <property type="molecule type" value="Genomic_DNA"/>
</dbReference>
<dbReference type="InterPro" id="IPR029062">
    <property type="entry name" value="Class_I_gatase-like"/>
</dbReference>
<dbReference type="PROSITE" id="PS51276">
    <property type="entry name" value="PEPTIDASE_C56_PFPI"/>
    <property type="match status" value="1"/>
</dbReference>
<dbReference type="AlphaFoldDB" id="A0A433HQH3"/>
<evidence type="ECO:0000259" key="2">
    <source>
        <dbReference type="Pfam" id="PF01965"/>
    </source>
</evidence>
<reference evidence="3 4" key="1">
    <citation type="submission" date="2018-12" db="EMBL/GenBank/DDBJ databases">
        <title>Bacillus chawlae sp. nov., Bacillus glennii sp. nov., and Bacillus saganii sp. nov. Isolated from the Vehicle Assembly Building at Kennedy Space Center where the Viking Spacecraft were Assembled.</title>
        <authorList>
            <person name="Seuylemezian A."/>
            <person name="Vaishampayan P."/>
        </authorList>
    </citation>
    <scope>NUCLEOTIDE SEQUENCE [LARGE SCALE GENOMIC DNA]</scope>
    <source>
        <strain evidence="3 4">L5</strain>
    </source>
</reference>
<feature type="domain" description="DJ-1/PfpI" evidence="2">
    <location>
        <begin position="6"/>
        <end position="169"/>
    </location>
</feature>
<sequence>MRLEGKKIVSLVHHEFEDLELWYPILRLQEEGAVVHLAGEKAKEKYMGKYGVPAVSDFAYGDIKAEEYDAILVPGGWAPDKIRRFPEVISLIQQMDENKKPIGQICHAGWVLISAKILQGKKVTSTPGIKDDMENAGAIWFNDPVVTDGHLVSSRRPPDLPDYLREFIKVIEQNKGLQ</sequence>
<keyword evidence="4" id="KW-1185">Reference proteome</keyword>
<dbReference type="CDD" id="cd03134">
    <property type="entry name" value="GATase1_PfpI_like"/>
    <property type="match status" value="1"/>
</dbReference>
<dbReference type="Proteomes" id="UP000267430">
    <property type="component" value="Unassembled WGS sequence"/>
</dbReference>
<name>A0A433HQH3_9BACI</name>
<evidence type="ECO:0000313" key="3">
    <source>
        <dbReference type="EMBL" id="RUQ30564.1"/>
    </source>
</evidence>
<organism evidence="3 4">
    <name type="scientific">Peribacillus cavernae</name>
    <dbReference type="NCBI Taxonomy" id="1674310"/>
    <lineage>
        <taxon>Bacteria</taxon>
        <taxon>Bacillati</taxon>
        <taxon>Bacillota</taxon>
        <taxon>Bacilli</taxon>
        <taxon>Bacillales</taxon>
        <taxon>Bacillaceae</taxon>
        <taxon>Peribacillus</taxon>
    </lineage>
</organism>
<proteinExistence type="inferred from homology"/>
<evidence type="ECO:0000256" key="1">
    <source>
        <dbReference type="ARBA" id="ARBA00008542"/>
    </source>
</evidence>
<dbReference type="NCBIfam" id="TIGR01382">
    <property type="entry name" value="PfpI"/>
    <property type="match status" value="1"/>
</dbReference>
<dbReference type="PANTHER" id="PTHR42733">
    <property type="entry name" value="DJ-1 PROTEIN"/>
    <property type="match status" value="1"/>
</dbReference>
<comment type="similarity">
    <text evidence="1">Belongs to the peptidase C56 family.</text>
</comment>
<keyword evidence="3" id="KW-0315">Glutamine amidotransferase</keyword>
<dbReference type="SUPFAM" id="SSF52317">
    <property type="entry name" value="Class I glutamine amidotransferase-like"/>
    <property type="match status" value="1"/>
</dbReference>
<evidence type="ECO:0000313" key="4">
    <source>
        <dbReference type="Proteomes" id="UP000267430"/>
    </source>
</evidence>
<comment type="caution">
    <text evidence="3">The sequence shown here is derived from an EMBL/GenBank/DDBJ whole genome shotgun (WGS) entry which is preliminary data.</text>
</comment>
<dbReference type="OrthoDB" id="9792284at2"/>
<dbReference type="RefSeq" id="WP_126864585.1">
    <property type="nucleotide sequence ID" value="NZ_JAUSTX010000001.1"/>
</dbReference>
<protein>
    <submittedName>
        <fullName evidence="3">Type 1 glutamine amidotransferase</fullName>
    </submittedName>
</protein>
<accession>A0A433HQH3</accession>
<gene>
    <name evidence="3" type="ORF">ELQ35_09555</name>
</gene>
<keyword evidence="3" id="KW-0808">Transferase</keyword>